<organism evidence="2 3">
    <name type="scientific">Allacma fusca</name>
    <dbReference type="NCBI Taxonomy" id="39272"/>
    <lineage>
        <taxon>Eukaryota</taxon>
        <taxon>Metazoa</taxon>
        <taxon>Ecdysozoa</taxon>
        <taxon>Arthropoda</taxon>
        <taxon>Hexapoda</taxon>
        <taxon>Collembola</taxon>
        <taxon>Symphypleona</taxon>
        <taxon>Sminthuridae</taxon>
        <taxon>Allacma</taxon>
    </lineage>
</organism>
<dbReference type="EMBL" id="CAJVCH010558169">
    <property type="protein sequence ID" value="CAG7830932.1"/>
    <property type="molecule type" value="Genomic_DNA"/>
</dbReference>
<sequence length="198" mass="22564">DLNLISTLMDLSDLYEECLGLMISCYCLALLPLHSFKFKTALNNRDYWKYVPTLLHLVLWLSLMFISAQTNYLLKAFIPFARRSSKGTKGVSLYEKIDIESRTSALVNEVSGNHFGIRGIGFTVTYGLMGNMAGLLLTYLYIICERVFGANVSPGNGKHWWGEWCIFTHSTSTCTLLYTAFALHHFRRTQLPNRKQTT</sequence>
<protein>
    <submittedName>
        <fullName evidence="2">Uncharacterized protein</fullName>
    </submittedName>
</protein>
<keyword evidence="1" id="KW-0472">Membrane</keyword>
<evidence type="ECO:0000313" key="3">
    <source>
        <dbReference type="Proteomes" id="UP000708208"/>
    </source>
</evidence>
<keyword evidence="1" id="KW-0812">Transmembrane</keyword>
<keyword evidence="3" id="KW-1185">Reference proteome</keyword>
<reference evidence="2" key="1">
    <citation type="submission" date="2021-06" db="EMBL/GenBank/DDBJ databases">
        <authorList>
            <person name="Hodson N. C."/>
            <person name="Mongue J. A."/>
            <person name="Jaron S. K."/>
        </authorList>
    </citation>
    <scope>NUCLEOTIDE SEQUENCE</scope>
</reference>
<name>A0A8J2LI81_9HEXA</name>
<comment type="caution">
    <text evidence="2">The sequence shown here is derived from an EMBL/GenBank/DDBJ whole genome shotgun (WGS) entry which is preliminary data.</text>
</comment>
<evidence type="ECO:0000313" key="2">
    <source>
        <dbReference type="EMBL" id="CAG7830932.1"/>
    </source>
</evidence>
<dbReference type="AlphaFoldDB" id="A0A8J2LI81"/>
<dbReference type="Proteomes" id="UP000708208">
    <property type="component" value="Unassembled WGS sequence"/>
</dbReference>
<proteinExistence type="predicted"/>
<keyword evidence="1" id="KW-1133">Transmembrane helix</keyword>
<accession>A0A8J2LI81</accession>
<feature type="transmembrane region" description="Helical" evidence="1">
    <location>
        <begin position="161"/>
        <end position="186"/>
    </location>
</feature>
<feature type="transmembrane region" description="Helical" evidence="1">
    <location>
        <begin position="54"/>
        <end position="74"/>
    </location>
</feature>
<gene>
    <name evidence="2" type="ORF">AFUS01_LOCUS40699</name>
</gene>
<feature type="non-terminal residue" evidence="2">
    <location>
        <position position="1"/>
    </location>
</feature>
<evidence type="ECO:0000256" key="1">
    <source>
        <dbReference type="SAM" id="Phobius"/>
    </source>
</evidence>
<feature type="transmembrane region" description="Helical" evidence="1">
    <location>
        <begin position="120"/>
        <end position="141"/>
    </location>
</feature>